<dbReference type="OrthoDB" id="1648815at2"/>
<dbReference type="Gene3D" id="1.10.10.10">
    <property type="entry name" value="Winged helix-like DNA-binding domain superfamily/Winged helix DNA-binding domain"/>
    <property type="match status" value="1"/>
</dbReference>
<dbReference type="PROSITE" id="PS51071">
    <property type="entry name" value="HTH_RPIR"/>
    <property type="match status" value="1"/>
</dbReference>
<comment type="caution">
    <text evidence="2">The sequence shown here is derived from an EMBL/GenBank/DDBJ whole genome shotgun (WGS) entry which is preliminary data.</text>
</comment>
<evidence type="ECO:0000313" key="2">
    <source>
        <dbReference type="EMBL" id="OJF71621.1"/>
    </source>
</evidence>
<dbReference type="GO" id="GO:0097367">
    <property type="term" value="F:carbohydrate derivative binding"/>
    <property type="evidence" value="ECO:0007669"/>
    <property type="project" value="InterPro"/>
</dbReference>
<dbReference type="RefSeq" id="WP_071793877.1">
    <property type="nucleotide sequence ID" value="NZ_LZDD01000002.1"/>
</dbReference>
<keyword evidence="3" id="KW-1185">Reference proteome</keyword>
<dbReference type="Gene3D" id="3.40.50.10490">
    <property type="entry name" value="Glucose-6-phosphate isomerase like protein, domain 1"/>
    <property type="match status" value="1"/>
</dbReference>
<dbReference type="STRING" id="1856638.A9Q68_06445"/>
<dbReference type="PANTHER" id="PTHR30514:SF1">
    <property type="entry name" value="HTH-TYPE TRANSCRIPTIONAL REGULATOR HEXR-RELATED"/>
    <property type="match status" value="1"/>
</dbReference>
<evidence type="ECO:0000313" key="3">
    <source>
        <dbReference type="Proteomes" id="UP000182015"/>
    </source>
</evidence>
<dbReference type="Proteomes" id="UP000182015">
    <property type="component" value="Unassembled WGS sequence"/>
</dbReference>
<dbReference type="InterPro" id="IPR047640">
    <property type="entry name" value="RpiR-like"/>
</dbReference>
<reference evidence="3" key="1">
    <citation type="submission" date="2016-06" db="EMBL/GenBank/DDBJ databases">
        <authorList>
            <person name="de Vries S.P.W."/>
            <person name="Hadjirin N.F."/>
            <person name="Lay E.M."/>
            <person name="Zadoks R.N."/>
            <person name="Peacock S.J."/>
            <person name="Parkhill J."/>
            <person name="Grant A.J."/>
            <person name="Mcdougall S."/>
            <person name="Holmes M.A."/>
        </authorList>
    </citation>
    <scope>NUCLEOTIDE SEQUENCE [LARGE SCALE GENOMIC DNA]</scope>
    <source>
        <strain evidence="3">NZ1587</strain>
    </source>
</reference>
<dbReference type="InterPro" id="IPR009057">
    <property type="entry name" value="Homeodomain-like_sf"/>
</dbReference>
<gene>
    <name evidence="2" type="ORF">A9Q68_06445</name>
</gene>
<dbReference type="SUPFAM" id="SSF53697">
    <property type="entry name" value="SIS domain"/>
    <property type="match status" value="1"/>
</dbReference>
<feature type="domain" description="HTH rpiR-type" evidence="1">
    <location>
        <begin position="1"/>
        <end position="77"/>
    </location>
</feature>
<evidence type="ECO:0000259" key="1">
    <source>
        <dbReference type="PROSITE" id="PS51071"/>
    </source>
</evidence>
<dbReference type="SUPFAM" id="SSF46689">
    <property type="entry name" value="Homeodomain-like"/>
    <property type="match status" value="1"/>
</dbReference>
<proteinExistence type="predicted"/>
<sequence length="258" mass="29140">MDFKERISVNFTNLTKTDKKISNCLLEHPDYLINHNVQDAAQLIETSPAALVRLAKKIGYKGLPDLKIGLEEASHKSQKEPQGQGKKIMSKVLNNYRDNITLLESHLDEAQLQRIAKILASSDLIKVLGIGSSGLSAEQLVYSLLYQDKYTESITSKTKMYYLSRTLTKEHVLLFYTVTGNKDFEELFEAAKAVGCQVIIVTMVDSPYIRQYATELIVLPSNVMQLRNPSGDFYQLDNRSLFLILSEILAAYVNQNLK</sequence>
<dbReference type="InterPro" id="IPR036388">
    <property type="entry name" value="WH-like_DNA-bd_sf"/>
</dbReference>
<dbReference type="GO" id="GO:1901135">
    <property type="term" value="P:carbohydrate derivative metabolic process"/>
    <property type="evidence" value="ECO:0007669"/>
    <property type="project" value="InterPro"/>
</dbReference>
<dbReference type="GO" id="GO:0003677">
    <property type="term" value="F:DNA binding"/>
    <property type="evidence" value="ECO:0007669"/>
    <property type="project" value="InterPro"/>
</dbReference>
<name>A0A1L8MLL7_9STRE</name>
<dbReference type="EMBL" id="LZDD01000002">
    <property type="protein sequence ID" value="OJF71621.1"/>
    <property type="molecule type" value="Genomic_DNA"/>
</dbReference>
<accession>A0A1L8MLL7</accession>
<dbReference type="PANTHER" id="PTHR30514">
    <property type="entry name" value="GLUCOKINASE"/>
    <property type="match status" value="1"/>
</dbReference>
<organism evidence="2 3">
    <name type="scientific">Streptococcus bovimastitidis</name>
    <dbReference type="NCBI Taxonomy" id="1856638"/>
    <lineage>
        <taxon>Bacteria</taxon>
        <taxon>Bacillati</taxon>
        <taxon>Bacillota</taxon>
        <taxon>Bacilli</taxon>
        <taxon>Lactobacillales</taxon>
        <taxon>Streptococcaceae</taxon>
        <taxon>Streptococcus</taxon>
    </lineage>
</organism>
<dbReference type="GO" id="GO:0003700">
    <property type="term" value="F:DNA-binding transcription factor activity"/>
    <property type="evidence" value="ECO:0007669"/>
    <property type="project" value="InterPro"/>
</dbReference>
<dbReference type="InterPro" id="IPR046348">
    <property type="entry name" value="SIS_dom_sf"/>
</dbReference>
<protein>
    <submittedName>
        <fullName evidence="2">RpiR family transcriptional regulator</fullName>
    </submittedName>
</protein>
<dbReference type="Pfam" id="PF01418">
    <property type="entry name" value="HTH_6"/>
    <property type="match status" value="1"/>
</dbReference>
<dbReference type="InterPro" id="IPR000281">
    <property type="entry name" value="HTH_RpiR"/>
</dbReference>
<dbReference type="AlphaFoldDB" id="A0A1L8MLL7"/>